<feature type="transmembrane region" description="Helical" evidence="8">
    <location>
        <begin position="364"/>
        <end position="384"/>
    </location>
</feature>
<dbReference type="InterPro" id="IPR008271">
    <property type="entry name" value="Ser/Thr_kinase_AS"/>
</dbReference>
<dbReference type="PROSITE" id="PS50011">
    <property type="entry name" value="PROTEIN_KINASE_DOM"/>
    <property type="match status" value="1"/>
</dbReference>
<dbReference type="InParanoid" id="W0RMH8"/>
<dbReference type="HOGENOM" id="CLU_013589_0_1_0"/>
<dbReference type="PANTHER" id="PTHR43289:SF6">
    <property type="entry name" value="SERINE_THREONINE-PROTEIN KINASE NEKL-3"/>
    <property type="match status" value="1"/>
</dbReference>
<dbReference type="SMART" id="SM00220">
    <property type="entry name" value="S_TKc"/>
    <property type="match status" value="1"/>
</dbReference>
<accession>W0RMH8</accession>
<dbReference type="AlphaFoldDB" id="W0RMH8"/>
<dbReference type="RefSeq" id="WP_025413115.1">
    <property type="nucleotide sequence ID" value="NZ_CP007128.1"/>
</dbReference>
<gene>
    <name evidence="10" type="ORF">J421_4135</name>
</gene>
<dbReference type="PROSITE" id="PS00107">
    <property type="entry name" value="PROTEIN_KINASE_ATP"/>
    <property type="match status" value="1"/>
</dbReference>
<dbReference type="FunFam" id="1.10.510.10:FF:000021">
    <property type="entry name" value="Serine/threonine protein kinase"/>
    <property type="match status" value="1"/>
</dbReference>
<dbReference type="Gene3D" id="1.10.510.10">
    <property type="entry name" value="Transferase(Phosphotransferase) domain 1"/>
    <property type="match status" value="1"/>
</dbReference>
<evidence type="ECO:0000313" key="11">
    <source>
        <dbReference type="Proteomes" id="UP000019151"/>
    </source>
</evidence>
<dbReference type="Proteomes" id="UP000019151">
    <property type="component" value="Chromosome"/>
</dbReference>
<evidence type="ECO:0000256" key="8">
    <source>
        <dbReference type="SAM" id="Phobius"/>
    </source>
</evidence>
<dbReference type="OrthoDB" id="9801841at2"/>
<dbReference type="InterPro" id="IPR011009">
    <property type="entry name" value="Kinase-like_dom_sf"/>
</dbReference>
<reference evidence="10 11" key="1">
    <citation type="journal article" date="2014" name="Genome Announc.">
        <title>Genome Sequence and Methylome of Soil Bacterium Gemmatirosa kalamazoonensis KBS708T, a Member of the Rarely Cultivated Gemmatimonadetes Phylum.</title>
        <authorList>
            <person name="Debruyn J.M."/>
            <person name="Radosevich M."/>
            <person name="Wommack K.E."/>
            <person name="Polson S.W."/>
            <person name="Hauser L.J."/>
            <person name="Fawaz M.N."/>
            <person name="Korlach J."/>
            <person name="Tsai Y.C."/>
        </authorList>
    </citation>
    <scope>NUCLEOTIDE SEQUENCE [LARGE SCALE GENOMIC DNA]</scope>
    <source>
        <strain evidence="10 11">KBS708</strain>
    </source>
</reference>
<evidence type="ECO:0000256" key="4">
    <source>
        <dbReference type="ARBA" id="ARBA00022741"/>
    </source>
</evidence>
<keyword evidence="4 7" id="KW-0547">Nucleotide-binding</keyword>
<dbReference type="InterPro" id="IPR011990">
    <property type="entry name" value="TPR-like_helical_dom_sf"/>
</dbReference>
<feature type="binding site" evidence="7">
    <location>
        <position position="91"/>
    </location>
    <ligand>
        <name>ATP</name>
        <dbReference type="ChEBI" id="CHEBI:30616"/>
    </ligand>
</feature>
<keyword evidence="3" id="KW-0808">Transferase</keyword>
<feature type="domain" description="Protein kinase" evidence="9">
    <location>
        <begin position="62"/>
        <end position="319"/>
    </location>
</feature>
<evidence type="ECO:0000313" key="10">
    <source>
        <dbReference type="EMBL" id="AHG91672.1"/>
    </source>
</evidence>
<keyword evidence="6 7" id="KW-0067">ATP-binding</keyword>
<dbReference type="PROSITE" id="PS00108">
    <property type="entry name" value="PROTEIN_KINASE_ST"/>
    <property type="match status" value="1"/>
</dbReference>
<dbReference type="GO" id="GO:0004674">
    <property type="term" value="F:protein serine/threonine kinase activity"/>
    <property type="evidence" value="ECO:0007669"/>
    <property type="project" value="UniProtKB-KW"/>
</dbReference>
<keyword evidence="8" id="KW-1133">Transmembrane helix</keyword>
<organism evidence="10 11">
    <name type="scientific">Gemmatirosa kalamazoonensis</name>
    <dbReference type="NCBI Taxonomy" id="861299"/>
    <lineage>
        <taxon>Bacteria</taxon>
        <taxon>Pseudomonadati</taxon>
        <taxon>Gemmatimonadota</taxon>
        <taxon>Gemmatimonadia</taxon>
        <taxon>Gemmatimonadales</taxon>
        <taxon>Gemmatimonadaceae</taxon>
        <taxon>Gemmatirosa</taxon>
    </lineage>
</organism>
<evidence type="ECO:0000256" key="6">
    <source>
        <dbReference type="ARBA" id="ARBA00022840"/>
    </source>
</evidence>
<dbReference type="GO" id="GO:0005524">
    <property type="term" value="F:ATP binding"/>
    <property type="evidence" value="ECO:0007669"/>
    <property type="project" value="UniProtKB-UniRule"/>
</dbReference>
<dbReference type="EMBL" id="CP007128">
    <property type="protein sequence ID" value="AHG91672.1"/>
    <property type="molecule type" value="Genomic_DNA"/>
</dbReference>
<evidence type="ECO:0000256" key="7">
    <source>
        <dbReference type="PROSITE-ProRule" id="PRU10141"/>
    </source>
</evidence>
<dbReference type="CDD" id="cd14014">
    <property type="entry name" value="STKc_PknB_like"/>
    <property type="match status" value="1"/>
</dbReference>
<evidence type="ECO:0000256" key="1">
    <source>
        <dbReference type="ARBA" id="ARBA00012513"/>
    </source>
</evidence>
<sequence length="898" mass="96385">MTTTCSHCGAATAPSALFCSGCGRSLSQASVAIATPPGVPTLSGAPTLDILGTLRIALAGRYDVERELGRGGMATVFLAREPRHDREVAIKVLHPELAATLGGDRFEREIRLAAKLQHPHILGLYDSGVAEGLLYYVMPFVRGESLRDRLAREGQLPVDEAIQITLEVADALGHAHDHGIIHRDVKPENILLANGHALVADFGIARALSEADSHKLTQTGMAVGTPVYMAPEQSMGEKVGPQADIYSLACVLFELLAGEPPFAGKNATAIMARHAMEPPRSVRVVRSAVPEEVEEAIFAALEKSPADRPKSAAAFAQLLGAAPGSTATMRVRGYTATRRLPSNPYITTAPPAAPVARWRRPAMLGALGAIVALLLAGAAAWRFAGRGAASGTAGNGSGRVAVLYFDDRSAEHTLGPLADGLTEGLIDALASAPSLTVISRDAVARFRGAAVAPDSVARAVRAGYLVRGEVEPERDDIRVTLRLDDASGVNLRRVSFRRPAGNLLAIRDTLTDVAAELLRAELGQELRLKAQRASTASADAWLLVQRGEQARRRGEAAAANGDPAGNDRAFSEADTLLARAATADPRWPQPELLRGVVAYRRSRLVGRDPALIRRWVDSGVVHVARALALAPQLPDGLELRGNLRYWSWLMGLEADPVRQKALLDSARADLEKATTLNPRQAGAWATLSHLYYQVATPTEVQIAAQRALEADEFLSNADVILGRLFLSSYDLGQFDKAEQWCGELGRRFAAIPLAVRCRLYLLTTKNKAPDVALAWRLADSVVARAPAAQRPAQRLFMDMLVGAVIARASRTTPALADSARHVVRRATGDATIDPARDAAYTGAWVYSLLGDRDAALQLLREYLAANPGRVDAFRDDPGWWFRDMAGDPRFRRLVGATE</sequence>
<dbReference type="KEGG" id="gba:J421_4135"/>
<evidence type="ECO:0000256" key="3">
    <source>
        <dbReference type="ARBA" id="ARBA00022679"/>
    </source>
</evidence>
<dbReference type="SUPFAM" id="SSF48452">
    <property type="entry name" value="TPR-like"/>
    <property type="match status" value="1"/>
</dbReference>
<proteinExistence type="predicted"/>
<dbReference type="PANTHER" id="PTHR43289">
    <property type="entry name" value="MITOGEN-ACTIVATED PROTEIN KINASE KINASE KINASE 20-RELATED"/>
    <property type="match status" value="1"/>
</dbReference>
<dbReference type="eggNOG" id="COG0515">
    <property type="taxonomic scope" value="Bacteria"/>
</dbReference>
<protein>
    <recommendedName>
        <fullName evidence="1">non-specific serine/threonine protein kinase</fullName>
        <ecNumber evidence="1">2.7.11.1</ecNumber>
    </recommendedName>
</protein>
<dbReference type="InterPro" id="IPR000719">
    <property type="entry name" value="Prot_kinase_dom"/>
</dbReference>
<keyword evidence="8" id="KW-0472">Membrane</keyword>
<dbReference type="InterPro" id="IPR017441">
    <property type="entry name" value="Protein_kinase_ATP_BS"/>
</dbReference>
<keyword evidence="11" id="KW-1185">Reference proteome</keyword>
<dbReference type="Gene3D" id="3.30.200.20">
    <property type="entry name" value="Phosphorylase Kinase, domain 1"/>
    <property type="match status" value="1"/>
</dbReference>
<evidence type="ECO:0000256" key="2">
    <source>
        <dbReference type="ARBA" id="ARBA00022527"/>
    </source>
</evidence>
<dbReference type="STRING" id="861299.J421_4135"/>
<keyword evidence="5 10" id="KW-0418">Kinase</keyword>
<evidence type="ECO:0000259" key="9">
    <source>
        <dbReference type="PROSITE" id="PS50011"/>
    </source>
</evidence>
<keyword evidence="8" id="KW-0812">Transmembrane</keyword>
<dbReference type="EC" id="2.7.11.1" evidence="1"/>
<evidence type="ECO:0000256" key="5">
    <source>
        <dbReference type="ARBA" id="ARBA00022777"/>
    </source>
</evidence>
<name>W0RMH8_9BACT</name>
<keyword evidence="2" id="KW-0723">Serine/threonine-protein kinase</keyword>
<dbReference type="Pfam" id="PF00069">
    <property type="entry name" value="Pkinase"/>
    <property type="match status" value="1"/>
</dbReference>
<dbReference type="SUPFAM" id="SSF56112">
    <property type="entry name" value="Protein kinase-like (PK-like)"/>
    <property type="match status" value="1"/>
</dbReference>
<dbReference type="Gene3D" id="1.25.40.10">
    <property type="entry name" value="Tetratricopeptide repeat domain"/>
    <property type="match status" value="1"/>
</dbReference>